<accession>A0A0D3R2T9</accession>
<dbReference type="InterPro" id="IPR031127">
    <property type="entry name" value="E3_UB_ligase_RBR"/>
</dbReference>
<organism evidence="3 4">
    <name type="scientific">Testudo hermanni ranavirus</name>
    <dbReference type="NCBI Taxonomy" id="89464"/>
    <lineage>
        <taxon>Viruses</taxon>
        <taxon>Varidnaviria</taxon>
        <taxon>Bamfordvirae</taxon>
        <taxon>Nucleocytoviricota</taxon>
        <taxon>Megaviricetes</taxon>
        <taxon>Pimascovirales</taxon>
        <taxon>Pimascovirales incertae sedis</taxon>
        <taxon>Iridoviridae</taxon>
        <taxon>Alphairidovirinae</taxon>
        <taxon>Ranavirus</taxon>
        <taxon>Ranavirus alytes1</taxon>
        <taxon>Common midwife toad virus</taxon>
    </lineage>
</organism>
<dbReference type="InterPro" id="IPR013087">
    <property type="entry name" value="Znf_C2H2_type"/>
</dbReference>
<dbReference type="Proteomes" id="UP000152551">
    <property type="component" value="Segment"/>
</dbReference>
<dbReference type="GO" id="GO:0004842">
    <property type="term" value="F:ubiquitin-protein transferase activity"/>
    <property type="evidence" value="ECO:0007669"/>
    <property type="project" value="InterPro"/>
</dbReference>
<evidence type="ECO:0000259" key="2">
    <source>
        <dbReference type="PROSITE" id="PS50157"/>
    </source>
</evidence>
<keyword evidence="1" id="KW-0862">Zinc</keyword>
<evidence type="ECO:0000313" key="3">
    <source>
        <dbReference type="EMBL" id="AJR29112.1"/>
    </source>
</evidence>
<dbReference type="GO" id="GO:0016567">
    <property type="term" value="P:protein ubiquitination"/>
    <property type="evidence" value="ECO:0007669"/>
    <property type="project" value="InterPro"/>
</dbReference>
<dbReference type="SUPFAM" id="SSF57850">
    <property type="entry name" value="RING/U-box"/>
    <property type="match status" value="1"/>
</dbReference>
<evidence type="ECO:0000256" key="1">
    <source>
        <dbReference type="PROSITE-ProRule" id="PRU00042"/>
    </source>
</evidence>
<dbReference type="PROSITE" id="PS50157">
    <property type="entry name" value="ZINC_FINGER_C2H2_2"/>
    <property type="match status" value="1"/>
</dbReference>
<reference evidence="3 4" key="1">
    <citation type="journal article" date="2015" name="PLoS ONE">
        <title>Phylogeny and differentiation of reptilian and amphibian ranaviruses detected in europe.</title>
        <authorList>
            <person name="Stohr A.C."/>
            <person name="Lopez-Bueno A."/>
            <person name="Blahak S."/>
            <person name="Caeiro M.F."/>
            <person name="Rosa G.M."/>
            <person name="Alves de Matos A.P."/>
            <person name="Martel A."/>
            <person name="Alejo A."/>
            <person name="Marschang R.E."/>
        </authorList>
    </citation>
    <scope>NUCLEOTIDE SEQUENCE [LARGE SCALE GENOMIC DNA]</scope>
    <source>
        <strain evidence="3">CH8/96</strain>
    </source>
</reference>
<protein>
    <recommendedName>
        <fullName evidence="2">C2H2-type domain-containing protein</fullName>
    </recommendedName>
</protein>
<keyword evidence="1" id="KW-0863">Zinc-finger</keyword>
<feature type="domain" description="C2H2-type" evidence="2">
    <location>
        <begin position="230"/>
        <end position="252"/>
    </location>
</feature>
<dbReference type="PANTHER" id="PTHR11685">
    <property type="entry name" value="RBR FAMILY RING FINGER AND IBR DOMAIN-CONTAINING"/>
    <property type="match status" value="1"/>
</dbReference>
<dbReference type="Gene3D" id="1.20.120.1750">
    <property type="match status" value="1"/>
</dbReference>
<keyword evidence="1" id="KW-0479">Metal-binding</keyword>
<dbReference type="GO" id="GO:0008270">
    <property type="term" value="F:zinc ion binding"/>
    <property type="evidence" value="ECO:0007669"/>
    <property type="project" value="UniProtKB-KW"/>
</dbReference>
<dbReference type="EMBL" id="KP266741">
    <property type="protein sequence ID" value="AJR29112.1"/>
    <property type="molecule type" value="Genomic_DNA"/>
</dbReference>
<evidence type="ECO:0000313" key="4">
    <source>
        <dbReference type="Proteomes" id="UP000152551"/>
    </source>
</evidence>
<dbReference type="PROSITE" id="PS00028">
    <property type="entry name" value="ZINC_FINGER_C2H2_1"/>
    <property type="match status" value="1"/>
</dbReference>
<name>A0A0D3R2T9_9VIRU</name>
<proteinExistence type="predicted"/>
<sequence length="350" mass="39223">MLISLSERYIFRTKTASLIQPEREKTMECIYCFETVSTVVPCAGKCDALICVDCFKGSMDALDTFPKCQCGLEYSPNELEPVLPAATLRGLDAKVKRVWDDNIHTVSAVNAQLDDCKKTYLDALPLAASIATQSFLRKALDDYAAKITKTVEEKPVDCPAEFCMGFRVGGKPCSVCGCTECAYCKALMNIDKPHTCKAEDLESIKAMDSNYVKCPECKKSVEKIDGCNDMTCAYCSTNFNYRTGLKQHSGSHNRIHLTHHQNLLSVKFQHSLSPSTLDALKRLETAMNVIEPPKIYKRYTKKIAYKWISKRNMSTAIRREYGNISKEISALTVDDVELHLVSVLTKFNII</sequence>
<gene>
    <name evidence="3" type="ORF">CH8/96_ORF29R</name>
</gene>